<name>A0A915J7K0_ROMCU</name>
<reference evidence="2" key="1">
    <citation type="submission" date="2022-11" db="UniProtKB">
        <authorList>
            <consortium name="WormBaseParasite"/>
        </authorList>
    </citation>
    <scope>IDENTIFICATION</scope>
</reference>
<evidence type="ECO:0000313" key="1">
    <source>
        <dbReference type="Proteomes" id="UP000887565"/>
    </source>
</evidence>
<accession>A0A915J7K0</accession>
<dbReference type="WBParaSite" id="nRc.2.0.1.t22115-RA">
    <property type="protein sequence ID" value="nRc.2.0.1.t22115-RA"/>
    <property type="gene ID" value="nRc.2.0.1.g22115"/>
</dbReference>
<proteinExistence type="predicted"/>
<sequence length="82" mass="9759">MLKWPKKLIKPQKYIHHKAFALNNNIEIRIATFIQSKELLVFIAYLITCRMPANESNRCLTAEELCYDTWKCQRNYLSMHGI</sequence>
<dbReference type="AlphaFoldDB" id="A0A915J7K0"/>
<organism evidence="1 2">
    <name type="scientific">Romanomermis culicivorax</name>
    <name type="common">Nematode worm</name>
    <dbReference type="NCBI Taxonomy" id="13658"/>
    <lineage>
        <taxon>Eukaryota</taxon>
        <taxon>Metazoa</taxon>
        <taxon>Ecdysozoa</taxon>
        <taxon>Nematoda</taxon>
        <taxon>Enoplea</taxon>
        <taxon>Dorylaimia</taxon>
        <taxon>Mermithida</taxon>
        <taxon>Mermithoidea</taxon>
        <taxon>Mermithidae</taxon>
        <taxon>Romanomermis</taxon>
    </lineage>
</organism>
<evidence type="ECO:0000313" key="2">
    <source>
        <dbReference type="WBParaSite" id="nRc.2.0.1.t22115-RA"/>
    </source>
</evidence>
<protein>
    <submittedName>
        <fullName evidence="2">Uncharacterized protein</fullName>
    </submittedName>
</protein>
<dbReference type="Proteomes" id="UP000887565">
    <property type="component" value="Unplaced"/>
</dbReference>
<keyword evidence="1" id="KW-1185">Reference proteome</keyword>